<dbReference type="GeneID" id="42364437"/>
<protein>
    <submittedName>
        <fullName evidence="1">Uncharacterized protein</fullName>
    </submittedName>
</protein>
<dbReference type="AlphaFoldDB" id="A0A5Q0UEL1"/>
<name>A0A5Q0UEL1_9ARCH</name>
<dbReference type="Proteomes" id="UP000377803">
    <property type="component" value="Chromosome"/>
</dbReference>
<dbReference type="KEGG" id="ncon:LC1Nh_0058"/>
<dbReference type="EMBL" id="CP040089">
    <property type="protein sequence ID" value="QGA79966.1"/>
    <property type="molecule type" value="Genomic_DNA"/>
</dbReference>
<reference evidence="2" key="1">
    <citation type="submission" date="2019-05" db="EMBL/GenBank/DDBJ databases">
        <title>Candidatus Nanohalobium constans, a novel model system to study the DPANN nano-sized archaea: genomic and physiological characterization of a nanoarchaeon co-cultured with its chitinotrophic host.</title>
        <authorList>
            <person name="La Cono V."/>
            <person name="Arcadi E."/>
            <person name="Crisafi F."/>
            <person name="Denaro R."/>
            <person name="La Spada G."/>
            <person name="Messina E."/>
            <person name="Smedile F."/>
            <person name="Toshchakov S.V."/>
            <person name="Shevchenko M.A."/>
            <person name="Golyshin P.N."/>
            <person name="Golyshina O.V."/>
            <person name="Ferrer M."/>
            <person name="Rohde M."/>
            <person name="Mushegian A."/>
            <person name="Sorokin D.Y."/>
            <person name="Giuliano L."/>
            <person name="Yakimov M.M."/>
        </authorList>
    </citation>
    <scope>NUCLEOTIDE SEQUENCE [LARGE SCALE GENOMIC DNA]</scope>
    <source>
        <strain evidence="2">LC1Nh</strain>
    </source>
</reference>
<evidence type="ECO:0000313" key="2">
    <source>
        <dbReference type="Proteomes" id="UP000377803"/>
    </source>
</evidence>
<proteinExistence type="predicted"/>
<gene>
    <name evidence="1" type="ORF">LC1Nh_0058</name>
</gene>
<dbReference type="RefSeq" id="WP_153549703.1">
    <property type="nucleotide sequence ID" value="NZ_CP040089.1"/>
</dbReference>
<sequence length="112" mass="12923">MGIEVSDRAMKDLVDLPDEVVETYLSKKDAMEKSLNIGATPRQAFDKFLSGNMHPVLQINLGRDYRAWFIEGEYIENLEDDKIYGWRVLNKKEAKKLTGKIRDPLSIFESDL</sequence>
<keyword evidence="2" id="KW-1185">Reference proteome</keyword>
<accession>A0A5Q0UEL1</accession>
<organism evidence="1 2">
    <name type="scientific">Candidatus Nanohalobium constans</name>
    <dbReference type="NCBI Taxonomy" id="2565781"/>
    <lineage>
        <taxon>Archaea</taxon>
        <taxon>Candidatus Nanohalarchaeota</taxon>
        <taxon>Candidatus Nanohalobia</taxon>
        <taxon>Candidatus Nanohalobiales</taxon>
        <taxon>Candidatus Nanohalobiaceae</taxon>
        <taxon>Candidatus Nanohalobium</taxon>
    </lineage>
</organism>
<evidence type="ECO:0000313" key="1">
    <source>
        <dbReference type="EMBL" id="QGA79966.1"/>
    </source>
</evidence>